<dbReference type="HOGENOM" id="CLU_1967452_0_0_0"/>
<gene>
    <name evidence="2" type="ordered locus">AciX9_3917</name>
</gene>
<dbReference type="Proteomes" id="UP000000343">
    <property type="component" value="Plasmid pACIX902"/>
</dbReference>
<feature type="compositionally biased region" description="Low complexity" evidence="1">
    <location>
        <begin position="42"/>
        <end position="66"/>
    </location>
</feature>
<evidence type="ECO:0000313" key="3">
    <source>
        <dbReference type="Proteomes" id="UP000000343"/>
    </source>
</evidence>
<feature type="region of interest" description="Disordered" evidence="1">
    <location>
        <begin position="39"/>
        <end position="66"/>
    </location>
</feature>
<dbReference type="EMBL" id="CP002482">
    <property type="protein sequence ID" value="ADW71193.1"/>
    <property type="molecule type" value="Genomic_DNA"/>
</dbReference>
<reference evidence="3" key="1">
    <citation type="submission" date="2011-01" db="EMBL/GenBank/DDBJ databases">
        <title>Complete sequence of plasmid2 of Acidobacterium sp. MP5ACTX9.</title>
        <authorList>
            <consortium name="US DOE Joint Genome Institute"/>
            <person name="Lucas S."/>
            <person name="Copeland A."/>
            <person name="Lapidus A."/>
            <person name="Cheng J.-F."/>
            <person name="Goodwin L."/>
            <person name="Pitluck S."/>
            <person name="Teshima H."/>
            <person name="Detter J.C."/>
            <person name="Han C."/>
            <person name="Tapia R."/>
            <person name="Land M."/>
            <person name="Hauser L."/>
            <person name="Kyrpides N."/>
            <person name="Ivanova N."/>
            <person name="Ovchinnikova G."/>
            <person name="Pagani I."/>
            <person name="Rawat S.R."/>
            <person name="Mannisto M."/>
            <person name="Haggblom M.M."/>
            <person name="Woyke T."/>
        </authorList>
    </citation>
    <scope>NUCLEOTIDE SEQUENCE [LARGE SCALE GENOMIC DNA]</scope>
    <source>
        <strain evidence="3">MP5ACTX9</strain>
        <plasmid evidence="3">Plasmid pACIX902</plasmid>
    </source>
</reference>
<keyword evidence="3" id="KW-1185">Reference proteome</keyword>
<proteinExistence type="predicted"/>
<keyword evidence="2" id="KW-0614">Plasmid</keyword>
<feature type="region of interest" description="Disordered" evidence="1">
    <location>
        <begin position="104"/>
        <end position="127"/>
    </location>
</feature>
<geneLocation type="plasmid" evidence="2 3">
    <name>pACIX902</name>
</geneLocation>
<dbReference type="AlphaFoldDB" id="E8X6P3"/>
<name>E8X6P3_GRATM</name>
<dbReference type="KEGG" id="acm:AciX9_3917"/>
<sequence>MPKHPLLSRRDPSFPRYTLFLPAPSPTAHQGIAAFSQRVNVPVGPSGPSSTTRTTSRDPSSTDSVPAYPLRFVFVNVLWLRRLMDFFGPKCGLGAALYSGDPRLRSCHGGSPGRPTVLRSKKQTTRP</sequence>
<organism evidence="3">
    <name type="scientific">Granulicella tundricola (strain ATCC BAA-1859 / DSM 23138 / MP5ACTX9)</name>
    <dbReference type="NCBI Taxonomy" id="1198114"/>
    <lineage>
        <taxon>Bacteria</taxon>
        <taxon>Pseudomonadati</taxon>
        <taxon>Acidobacteriota</taxon>
        <taxon>Terriglobia</taxon>
        <taxon>Terriglobales</taxon>
        <taxon>Acidobacteriaceae</taxon>
        <taxon>Granulicella</taxon>
    </lineage>
</organism>
<evidence type="ECO:0000256" key="1">
    <source>
        <dbReference type="SAM" id="MobiDB-lite"/>
    </source>
</evidence>
<evidence type="ECO:0000313" key="2">
    <source>
        <dbReference type="EMBL" id="ADW71193.1"/>
    </source>
</evidence>
<accession>E8X6P3</accession>
<protein>
    <submittedName>
        <fullName evidence="2">Uncharacterized protein</fullName>
    </submittedName>
</protein>